<accession>A0ABM7LNE8</accession>
<protein>
    <recommendedName>
        <fullName evidence="3">DUF1269 domain-containing protein</fullName>
    </recommendedName>
</protein>
<evidence type="ECO:0000313" key="2">
    <source>
        <dbReference type="Proteomes" id="UP000676967"/>
    </source>
</evidence>
<evidence type="ECO:0008006" key="3">
    <source>
        <dbReference type="Google" id="ProtNLM"/>
    </source>
</evidence>
<organism evidence="1 2">
    <name type="scientific">Actinoplanes ianthinogenes</name>
    <dbReference type="NCBI Taxonomy" id="122358"/>
    <lineage>
        <taxon>Bacteria</taxon>
        <taxon>Bacillati</taxon>
        <taxon>Actinomycetota</taxon>
        <taxon>Actinomycetes</taxon>
        <taxon>Micromonosporales</taxon>
        <taxon>Micromonosporaceae</taxon>
        <taxon>Actinoplanes</taxon>
    </lineage>
</organism>
<proteinExistence type="predicted"/>
<name>A0ABM7LNE8_9ACTN</name>
<gene>
    <name evidence="1" type="ORF">Aiant_14090</name>
</gene>
<dbReference type="Proteomes" id="UP000676967">
    <property type="component" value="Chromosome"/>
</dbReference>
<dbReference type="EMBL" id="AP023356">
    <property type="protein sequence ID" value="BCJ40752.1"/>
    <property type="molecule type" value="Genomic_DNA"/>
</dbReference>
<reference evidence="1 2" key="1">
    <citation type="submission" date="2020-08" db="EMBL/GenBank/DDBJ databases">
        <title>Whole genome shotgun sequence of Actinoplanes ianthinogenes NBRC 13996.</title>
        <authorList>
            <person name="Komaki H."/>
            <person name="Tamura T."/>
        </authorList>
    </citation>
    <scope>NUCLEOTIDE SEQUENCE [LARGE SCALE GENOMIC DNA]</scope>
    <source>
        <strain evidence="1 2">NBRC 13996</strain>
    </source>
</reference>
<evidence type="ECO:0000313" key="1">
    <source>
        <dbReference type="EMBL" id="BCJ40752.1"/>
    </source>
</evidence>
<sequence>MSAPVRAAALPDPEQRLVRIKFRLRATEDVTAQIVAALRSRGMLFNLTETEVGREIAEENLNLGREEGREEGYEEDYEEGYEEGCEEGLVGSMTLFLQTRFGEFAGLEDLARKLVADDHAANVARVLSGASLEELRNPD</sequence>
<keyword evidence="2" id="KW-1185">Reference proteome</keyword>